<keyword evidence="3 6" id="KW-0812">Transmembrane</keyword>
<feature type="transmembrane region" description="Helical" evidence="6">
    <location>
        <begin position="29"/>
        <end position="49"/>
    </location>
</feature>
<feature type="transmembrane region" description="Helical" evidence="6">
    <location>
        <begin position="262"/>
        <end position="284"/>
    </location>
</feature>
<dbReference type="STRING" id="6573.A0A210PMC9"/>
<accession>A0A210PMC9</accession>
<keyword evidence="9" id="KW-1185">Reference proteome</keyword>
<evidence type="ECO:0000256" key="2">
    <source>
        <dbReference type="ARBA" id="ARBA00022448"/>
    </source>
</evidence>
<proteinExistence type="predicted"/>
<name>A0A210PMC9_MIZYE</name>
<evidence type="ECO:0000256" key="6">
    <source>
        <dbReference type="SAM" id="Phobius"/>
    </source>
</evidence>
<evidence type="ECO:0000256" key="5">
    <source>
        <dbReference type="ARBA" id="ARBA00023136"/>
    </source>
</evidence>
<feature type="transmembrane region" description="Helical" evidence="6">
    <location>
        <begin position="119"/>
        <end position="142"/>
    </location>
</feature>
<dbReference type="Gene3D" id="1.20.1740.10">
    <property type="entry name" value="Amino acid/polyamine transporter I"/>
    <property type="match status" value="1"/>
</dbReference>
<comment type="subcellular location">
    <subcellularLocation>
        <location evidence="1">Membrane</location>
    </subcellularLocation>
</comment>
<feature type="domain" description="Amino acid transporter transmembrane" evidence="7">
    <location>
        <begin position="2"/>
        <end position="357"/>
    </location>
</feature>
<evidence type="ECO:0000256" key="3">
    <source>
        <dbReference type="ARBA" id="ARBA00022692"/>
    </source>
</evidence>
<dbReference type="PANTHER" id="PTHR48017">
    <property type="entry name" value="OS05G0424000 PROTEIN-RELATED"/>
    <property type="match status" value="1"/>
</dbReference>
<dbReference type="Proteomes" id="UP000242188">
    <property type="component" value="Unassembled WGS sequence"/>
</dbReference>
<dbReference type="GO" id="GO:0016020">
    <property type="term" value="C:membrane"/>
    <property type="evidence" value="ECO:0007669"/>
    <property type="project" value="UniProtKB-SubCell"/>
</dbReference>
<feature type="transmembrane region" description="Helical" evidence="6">
    <location>
        <begin position="222"/>
        <end position="246"/>
    </location>
</feature>
<dbReference type="EMBL" id="NEDP02005585">
    <property type="protein sequence ID" value="OWF37631.1"/>
    <property type="molecule type" value="Genomic_DNA"/>
</dbReference>
<evidence type="ECO:0000256" key="1">
    <source>
        <dbReference type="ARBA" id="ARBA00004370"/>
    </source>
</evidence>
<protein>
    <submittedName>
        <fullName evidence="8">Vacuolar amino acid transporter 1</fullName>
    </submittedName>
</protein>
<dbReference type="InterPro" id="IPR013057">
    <property type="entry name" value="AA_transpt_TM"/>
</dbReference>
<reference evidence="8 9" key="1">
    <citation type="journal article" date="2017" name="Nat. Ecol. Evol.">
        <title>Scallop genome provides insights into evolution of bilaterian karyotype and development.</title>
        <authorList>
            <person name="Wang S."/>
            <person name="Zhang J."/>
            <person name="Jiao W."/>
            <person name="Li J."/>
            <person name="Xun X."/>
            <person name="Sun Y."/>
            <person name="Guo X."/>
            <person name="Huan P."/>
            <person name="Dong B."/>
            <person name="Zhang L."/>
            <person name="Hu X."/>
            <person name="Sun X."/>
            <person name="Wang J."/>
            <person name="Zhao C."/>
            <person name="Wang Y."/>
            <person name="Wang D."/>
            <person name="Huang X."/>
            <person name="Wang R."/>
            <person name="Lv J."/>
            <person name="Li Y."/>
            <person name="Zhang Z."/>
            <person name="Liu B."/>
            <person name="Lu W."/>
            <person name="Hui Y."/>
            <person name="Liang J."/>
            <person name="Zhou Z."/>
            <person name="Hou R."/>
            <person name="Li X."/>
            <person name="Liu Y."/>
            <person name="Li H."/>
            <person name="Ning X."/>
            <person name="Lin Y."/>
            <person name="Zhao L."/>
            <person name="Xing Q."/>
            <person name="Dou J."/>
            <person name="Li Y."/>
            <person name="Mao J."/>
            <person name="Guo H."/>
            <person name="Dou H."/>
            <person name="Li T."/>
            <person name="Mu C."/>
            <person name="Jiang W."/>
            <person name="Fu Q."/>
            <person name="Fu X."/>
            <person name="Miao Y."/>
            <person name="Liu J."/>
            <person name="Yu Q."/>
            <person name="Li R."/>
            <person name="Liao H."/>
            <person name="Li X."/>
            <person name="Kong Y."/>
            <person name="Jiang Z."/>
            <person name="Chourrout D."/>
            <person name="Li R."/>
            <person name="Bao Z."/>
        </authorList>
    </citation>
    <scope>NUCLEOTIDE SEQUENCE [LARGE SCALE GENOMIC DNA]</scope>
    <source>
        <strain evidence="8 9">PY_sf001</strain>
    </source>
</reference>
<feature type="transmembrane region" description="Helical" evidence="6">
    <location>
        <begin position="388"/>
        <end position="412"/>
    </location>
</feature>
<feature type="transmembrane region" description="Helical" evidence="6">
    <location>
        <begin position="328"/>
        <end position="349"/>
    </location>
</feature>
<sequence length="426" mass="47005">MSPTTTAMFIAGTLAGSGLLSLPKIADNIGWMGLVLIVLFAILATYTGVMLCEAWKMAADVFEDCRGHVQNPYQLLAQKTHGKVGRYTVSTCLYIGLVGSSVALIVVNADNMETLSNAFGYEIYSCYWMLIITGCITPLTWFGTPKDFWWMAYGAVSTTALCVVMIVIMCVLDAPNQPNVQHTDTDIQKITLGIGMIMYGFGIHSNLPTFQMDMKRPMDYKLAVISGYIITLFMFLPTMLSGFLVYGKNLDDNILTSLPHGALYYTVVAVITLHLTLALIIFVNPILQDVELLLHIPTEFTWKRCVCRSVIAACLLFLSATIPKFNSIQSLVGGLSFSMLGYIFPVLCYKKMCQIYAAFNSQMTNTDSLKMISWKEHKRVIPLWKAMLNYGILGLGVLAGFVTSLSAIISILSPDSFSLPCYINIG</sequence>
<gene>
    <name evidence="8" type="ORF">KP79_PYT07903</name>
</gene>
<keyword evidence="2" id="KW-0813">Transport</keyword>
<organism evidence="8 9">
    <name type="scientific">Mizuhopecten yessoensis</name>
    <name type="common">Japanese scallop</name>
    <name type="synonym">Patinopecten yessoensis</name>
    <dbReference type="NCBI Taxonomy" id="6573"/>
    <lineage>
        <taxon>Eukaryota</taxon>
        <taxon>Metazoa</taxon>
        <taxon>Spiralia</taxon>
        <taxon>Lophotrochozoa</taxon>
        <taxon>Mollusca</taxon>
        <taxon>Bivalvia</taxon>
        <taxon>Autobranchia</taxon>
        <taxon>Pteriomorphia</taxon>
        <taxon>Pectinida</taxon>
        <taxon>Pectinoidea</taxon>
        <taxon>Pectinidae</taxon>
        <taxon>Mizuhopecten</taxon>
    </lineage>
</organism>
<keyword evidence="4 6" id="KW-1133">Transmembrane helix</keyword>
<keyword evidence="5 6" id="KW-0472">Membrane</keyword>
<dbReference type="OrthoDB" id="6149317at2759"/>
<evidence type="ECO:0000259" key="7">
    <source>
        <dbReference type="Pfam" id="PF01490"/>
    </source>
</evidence>
<dbReference type="AlphaFoldDB" id="A0A210PMC9"/>
<feature type="transmembrane region" description="Helical" evidence="6">
    <location>
        <begin position="305"/>
        <end position="322"/>
    </location>
</feature>
<comment type="caution">
    <text evidence="8">The sequence shown here is derived from an EMBL/GenBank/DDBJ whole genome shotgun (WGS) entry which is preliminary data.</text>
</comment>
<evidence type="ECO:0000256" key="4">
    <source>
        <dbReference type="ARBA" id="ARBA00022989"/>
    </source>
</evidence>
<feature type="transmembrane region" description="Helical" evidence="6">
    <location>
        <begin position="148"/>
        <end position="172"/>
    </location>
</feature>
<evidence type="ECO:0000313" key="8">
    <source>
        <dbReference type="EMBL" id="OWF37631.1"/>
    </source>
</evidence>
<evidence type="ECO:0000313" key="9">
    <source>
        <dbReference type="Proteomes" id="UP000242188"/>
    </source>
</evidence>
<feature type="transmembrane region" description="Helical" evidence="6">
    <location>
        <begin position="87"/>
        <end position="107"/>
    </location>
</feature>
<dbReference type="Pfam" id="PF01490">
    <property type="entry name" value="Aa_trans"/>
    <property type="match status" value="1"/>
</dbReference>